<evidence type="ECO:0000313" key="7">
    <source>
        <dbReference type="Proteomes" id="UP001054252"/>
    </source>
</evidence>
<dbReference type="Proteomes" id="UP001054252">
    <property type="component" value="Unassembled WGS sequence"/>
</dbReference>
<keyword evidence="2 3" id="KW-0040">ANK repeat</keyword>
<evidence type="ECO:0000256" key="1">
    <source>
        <dbReference type="ARBA" id="ARBA00022737"/>
    </source>
</evidence>
<evidence type="ECO:0000256" key="3">
    <source>
        <dbReference type="PROSITE-ProRule" id="PRU00023"/>
    </source>
</evidence>
<sequence length="292" mass="31810">MDRLISLEPSNLVAIRIDPGQKCYGELTLRNVMYTTPVAFKLQLVNKPRYSVKPQPGIIPPLVTLTVEIVYHLPPASMFPDKFPHCDDSFLLHSVLVPGAAIKDRSSTFDTVPNDWFRTRKKQVFIDSGTKVMFVGSSVLAHLVIDGGMDEMRESRPDIVQLLLELEVDIELQSRSGSTPLEAAAGAGEALIIELLLAHKACAERSSNLLLVKKGADVEARTEKGVTPLQIAESLHYAGISRILVHGGAMNGRGMGQDVTATLGIPFGNGKPGKEVESKTTAMKRGRGERRC</sequence>
<accession>A0AAV5MF19</accession>
<dbReference type="Pfam" id="PF12796">
    <property type="entry name" value="Ank_2"/>
    <property type="match status" value="1"/>
</dbReference>
<dbReference type="InterPro" id="IPR013783">
    <property type="entry name" value="Ig-like_fold"/>
</dbReference>
<dbReference type="SUPFAM" id="SSF48403">
    <property type="entry name" value="Ankyrin repeat"/>
    <property type="match status" value="1"/>
</dbReference>
<feature type="region of interest" description="Disordered" evidence="4">
    <location>
        <begin position="269"/>
        <end position="292"/>
    </location>
</feature>
<feature type="repeat" description="ANK" evidence="3">
    <location>
        <begin position="176"/>
        <end position="208"/>
    </location>
</feature>
<feature type="domain" description="MSP" evidence="5">
    <location>
        <begin position="4"/>
        <end position="135"/>
    </location>
</feature>
<dbReference type="GO" id="GO:0004842">
    <property type="term" value="F:ubiquitin-protein transferase activity"/>
    <property type="evidence" value="ECO:0007669"/>
    <property type="project" value="TreeGrafter"/>
</dbReference>
<dbReference type="Gene3D" id="2.60.40.10">
    <property type="entry name" value="Immunoglobulins"/>
    <property type="match status" value="1"/>
</dbReference>
<evidence type="ECO:0000256" key="2">
    <source>
        <dbReference type="ARBA" id="ARBA00023043"/>
    </source>
</evidence>
<dbReference type="GO" id="GO:0085020">
    <property type="term" value="P:protein K6-linked ubiquitination"/>
    <property type="evidence" value="ECO:0007669"/>
    <property type="project" value="TreeGrafter"/>
</dbReference>
<evidence type="ECO:0000259" key="5">
    <source>
        <dbReference type="PROSITE" id="PS50202"/>
    </source>
</evidence>
<dbReference type="InterPro" id="IPR002110">
    <property type="entry name" value="Ankyrin_rpt"/>
</dbReference>
<proteinExistence type="predicted"/>
<dbReference type="SUPFAM" id="SSF49354">
    <property type="entry name" value="PapD-like"/>
    <property type="match status" value="1"/>
</dbReference>
<name>A0AAV5MF19_9ROSI</name>
<dbReference type="InterPro" id="IPR008962">
    <property type="entry name" value="PapD-like_sf"/>
</dbReference>
<dbReference type="AlphaFoldDB" id="A0AAV5MF19"/>
<evidence type="ECO:0000313" key="6">
    <source>
        <dbReference type="EMBL" id="GKV48103.1"/>
    </source>
</evidence>
<dbReference type="EMBL" id="BPVZ01000246">
    <property type="protein sequence ID" value="GKV48103.1"/>
    <property type="molecule type" value="Genomic_DNA"/>
</dbReference>
<keyword evidence="7" id="KW-1185">Reference proteome</keyword>
<dbReference type="PROSITE" id="PS50202">
    <property type="entry name" value="MSP"/>
    <property type="match status" value="1"/>
</dbReference>
<dbReference type="PROSITE" id="PS50088">
    <property type="entry name" value="ANK_REPEAT"/>
    <property type="match status" value="1"/>
</dbReference>
<protein>
    <recommendedName>
        <fullName evidence="5">MSP domain-containing protein</fullName>
    </recommendedName>
</protein>
<reference evidence="6 7" key="1">
    <citation type="journal article" date="2021" name="Commun. Biol.">
        <title>The genome of Shorea leprosula (Dipterocarpaceae) highlights the ecological relevance of drought in aseasonal tropical rainforests.</title>
        <authorList>
            <person name="Ng K.K.S."/>
            <person name="Kobayashi M.J."/>
            <person name="Fawcett J.A."/>
            <person name="Hatakeyama M."/>
            <person name="Paape T."/>
            <person name="Ng C.H."/>
            <person name="Ang C.C."/>
            <person name="Tnah L.H."/>
            <person name="Lee C.T."/>
            <person name="Nishiyama T."/>
            <person name="Sese J."/>
            <person name="O'Brien M.J."/>
            <person name="Copetti D."/>
            <person name="Mohd Noor M.I."/>
            <person name="Ong R.C."/>
            <person name="Putra M."/>
            <person name="Sireger I.Z."/>
            <person name="Indrioko S."/>
            <person name="Kosugi Y."/>
            <person name="Izuno A."/>
            <person name="Isagi Y."/>
            <person name="Lee S.L."/>
            <person name="Shimizu K.K."/>
        </authorList>
    </citation>
    <scope>NUCLEOTIDE SEQUENCE [LARGE SCALE GENOMIC DNA]</scope>
    <source>
        <strain evidence="6">214</strain>
    </source>
</reference>
<keyword evidence="1" id="KW-0677">Repeat</keyword>
<dbReference type="Gene3D" id="1.25.40.20">
    <property type="entry name" value="Ankyrin repeat-containing domain"/>
    <property type="match status" value="2"/>
</dbReference>
<comment type="caution">
    <text evidence="6">The sequence shown here is derived from an EMBL/GenBank/DDBJ whole genome shotgun (WGS) entry which is preliminary data.</text>
</comment>
<dbReference type="Pfam" id="PF00635">
    <property type="entry name" value="Motile_Sperm"/>
    <property type="match status" value="1"/>
</dbReference>
<dbReference type="PANTHER" id="PTHR24171:SF8">
    <property type="entry name" value="BRCA1-ASSOCIATED RING DOMAIN PROTEIN 1"/>
    <property type="match status" value="1"/>
</dbReference>
<dbReference type="PANTHER" id="PTHR24171">
    <property type="entry name" value="ANKYRIN REPEAT DOMAIN-CONTAINING PROTEIN 39-RELATED"/>
    <property type="match status" value="1"/>
</dbReference>
<evidence type="ECO:0000256" key="4">
    <source>
        <dbReference type="SAM" id="MobiDB-lite"/>
    </source>
</evidence>
<organism evidence="6 7">
    <name type="scientific">Rubroshorea leprosula</name>
    <dbReference type="NCBI Taxonomy" id="152421"/>
    <lineage>
        <taxon>Eukaryota</taxon>
        <taxon>Viridiplantae</taxon>
        <taxon>Streptophyta</taxon>
        <taxon>Embryophyta</taxon>
        <taxon>Tracheophyta</taxon>
        <taxon>Spermatophyta</taxon>
        <taxon>Magnoliopsida</taxon>
        <taxon>eudicotyledons</taxon>
        <taxon>Gunneridae</taxon>
        <taxon>Pentapetalae</taxon>
        <taxon>rosids</taxon>
        <taxon>malvids</taxon>
        <taxon>Malvales</taxon>
        <taxon>Dipterocarpaceae</taxon>
        <taxon>Rubroshorea</taxon>
    </lineage>
</organism>
<gene>
    <name evidence="6" type="ORF">SLEP1_g54939</name>
</gene>
<dbReference type="InterPro" id="IPR000535">
    <property type="entry name" value="MSP_dom"/>
</dbReference>
<feature type="compositionally biased region" description="Basic residues" evidence="4">
    <location>
        <begin position="282"/>
        <end position="292"/>
    </location>
</feature>
<dbReference type="InterPro" id="IPR036770">
    <property type="entry name" value="Ankyrin_rpt-contain_sf"/>
</dbReference>